<organism evidence="11 12">
    <name type="scientific">Polyrhizophydium stewartii</name>
    <dbReference type="NCBI Taxonomy" id="2732419"/>
    <lineage>
        <taxon>Eukaryota</taxon>
        <taxon>Fungi</taxon>
        <taxon>Fungi incertae sedis</taxon>
        <taxon>Chytridiomycota</taxon>
        <taxon>Chytridiomycota incertae sedis</taxon>
        <taxon>Chytridiomycetes</taxon>
        <taxon>Rhizophydiales</taxon>
        <taxon>Rhizophydiales incertae sedis</taxon>
        <taxon>Polyrhizophydium</taxon>
    </lineage>
</organism>
<dbReference type="InterPro" id="IPR036961">
    <property type="entry name" value="Kinesin_motor_dom_sf"/>
</dbReference>
<dbReference type="EMBL" id="JADGIZ020000034">
    <property type="protein sequence ID" value="KAL2914379.1"/>
    <property type="molecule type" value="Genomic_DNA"/>
</dbReference>
<evidence type="ECO:0000256" key="3">
    <source>
        <dbReference type="ARBA" id="ARBA00022741"/>
    </source>
</evidence>
<dbReference type="InterPro" id="IPR019821">
    <property type="entry name" value="Kinesin_motor_CS"/>
</dbReference>
<evidence type="ECO:0000259" key="10">
    <source>
        <dbReference type="PROSITE" id="PS50067"/>
    </source>
</evidence>
<dbReference type="PROSITE" id="PS00411">
    <property type="entry name" value="KINESIN_MOTOR_1"/>
    <property type="match status" value="1"/>
</dbReference>
<feature type="compositionally biased region" description="Basic and acidic residues" evidence="9">
    <location>
        <begin position="196"/>
        <end position="209"/>
    </location>
</feature>
<dbReference type="PANTHER" id="PTHR47972">
    <property type="entry name" value="KINESIN-LIKE PROTEIN KLP-3"/>
    <property type="match status" value="1"/>
</dbReference>
<keyword evidence="4 6" id="KW-0067">ATP-binding</keyword>
<sequence length="809" mass="86321">MSAPQPAAAAAAAAAQRAAPVRKLRAPSKIAVLERPVPALRPPAGQLPQPPVTAAGSRPLGPDDFKVHTLKRKSPDDDDHDDGADAAAASAAGAATTAATAAPAAPAASAGMRKRAAVGANKPVPALAPSAARKPAAATTKRAAAATSSIRTASRPAAATRPAATGAASLASRRKPAASASAAVPAAAPAAEASASDERKDDDLIPKRKRPSWDTKVRLWPLRLSHLTAKGRLEDALEAQQILVQKLSTTEAQAAALRTELSESNTWLAALTATLTPSARDSDQRRSRLETQIRAKEDEIKLQKKAVAEAQQELANVVDEYSRKTDDMVKAHNGKVSALSESIEKLQSEHGRTTQELIAAQTEIAQLKTTVSAQTTANLALETSNRALKQTVEDHERTISDRDAAIAELRALEEKHRQTIAELEEKIREEELVRRRLHNTIQELKGNIRVFCRVRPALGTEADELGGGAGFPHINFSDKNEGVIELVQSAENAQGNKTISKTYPFTFDKVFQPSAKQADVFEEISQLVQSALDGYNVCIFAYGQTGSGKTFTMEGPSKVSGPDDPDNGMIPRAVQQIFLSAERLKAKGWEYTMEGQFLEIYNETIRDLLTADDGSKKHDIRHDHAKGRTTVTDVVNAVVKSPKEVFALLRKAGENRAVASTNCNERSSRSHSVFTLRLSGTNALTGDTSEGVLNLIDLAGSERLASSGSTGERLKETQAINKSLSSLGDVIFALSNKEAHIPYRNSKLTYLLQNSLGGNSKTLMFVNISPALASLQESLCSLRFATKVNSCQIGTARRQTVATASGTGK</sequence>
<feature type="compositionally biased region" description="Low complexity" evidence="9">
    <location>
        <begin position="125"/>
        <end position="194"/>
    </location>
</feature>
<keyword evidence="3 6" id="KW-0547">Nucleotide-binding</keyword>
<evidence type="ECO:0000313" key="12">
    <source>
        <dbReference type="Proteomes" id="UP001527925"/>
    </source>
</evidence>
<dbReference type="Gene3D" id="3.40.850.10">
    <property type="entry name" value="Kinesin motor domain"/>
    <property type="match status" value="1"/>
</dbReference>
<dbReference type="InterPro" id="IPR027640">
    <property type="entry name" value="Kinesin-like_fam"/>
</dbReference>
<dbReference type="PANTHER" id="PTHR47972:SF45">
    <property type="entry name" value="PROTEIN CLARET SEGREGATIONAL"/>
    <property type="match status" value="1"/>
</dbReference>
<comment type="similarity">
    <text evidence="1">Belongs to the TRAFAC class myosin-kinesin ATPase superfamily. Kinesin family. KIN-14 subfamily.</text>
</comment>
<proteinExistence type="inferred from homology"/>
<evidence type="ECO:0000256" key="8">
    <source>
        <dbReference type="SAM" id="Coils"/>
    </source>
</evidence>
<dbReference type="SUPFAM" id="SSF52540">
    <property type="entry name" value="P-loop containing nucleoside triphosphate hydrolases"/>
    <property type="match status" value="1"/>
</dbReference>
<evidence type="ECO:0000256" key="5">
    <source>
        <dbReference type="ARBA" id="ARBA00023175"/>
    </source>
</evidence>
<evidence type="ECO:0000313" key="11">
    <source>
        <dbReference type="EMBL" id="KAL2914379.1"/>
    </source>
</evidence>
<keyword evidence="5 6" id="KW-0505">Motor protein</keyword>
<dbReference type="Pfam" id="PF00225">
    <property type="entry name" value="Kinesin"/>
    <property type="match status" value="1"/>
</dbReference>
<gene>
    <name evidence="11" type="primary">KAR3</name>
    <name evidence="11" type="ORF">HK105_206151</name>
</gene>
<evidence type="ECO:0000256" key="6">
    <source>
        <dbReference type="PROSITE-ProRule" id="PRU00283"/>
    </source>
</evidence>
<dbReference type="InterPro" id="IPR027417">
    <property type="entry name" value="P-loop_NTPase"/>
</dbReference>
<feature type="binding site" evidence="6">
    <location>
        <begin position="543"/>
        <end position="550"/>
    </location>
    <ligand>
        <name>ATP</name>
        <dbReference type="ChEBI" id="CHEBI:30616"/>
    </ligand>
</feature>
<feature type="domain" description="Kinesin motor" evidence="10">
    <location>
        <begin position="447"/>
        <end position="791"/>
    </location>
</feature>
<evidence type="ECO:0000256" key="7">
    <source>
        <dbReference type="RuleBase" id="RU000394"/>
    </source>
</evidence>
<keyword evidence="2 7" id="KW-0493">Microtubule</keyword>
<dbReference type="SMART" id="SM00129">
    <property type="entry name" value="KISc"/>
    <property type="match status" value="1"/>
</dbReference>
<keyword evidence="12" id="KW-1185">Reference proteome</keyword>
<evidence type="ECO:0000256" key="9">
    <source>
        <dbReference type="SAM" id="MobiDB-lite"/>
    </source>
</evidence>
<name>A0ABR4N4G3_9FUNG</name>
<dbReference type="InterPro" id="IPR001752">
    <property type="entry name" value="Kinesin_motor_dom"/>
</dbReference>
<evidence type="ECO:0000256" key="4">
    <source>
        <dbReference type="ARBA" id="ARBA00022840"/>
    </source>
</evidence>
<feature type="region of interest" description="Disordered" evidence="9">
    <location>
        <begin position="34"/>
        <end position="209"/>
    </location>
</feature>
<comment type="caution">
    <text evidence="11">The sequence shown here is derived from an EMBL/GenBank/DDBJ whole genome shotgun (WGS) entry which is preliminary data.</text>
</comment>
<dbReference type="PROSITE" id="PS50067">
    <property type="entry name" value="KINESIN_MOTOR_2"/>
    <property type="match status" value="1"/>
</dbReference>
<feature type="compositionally biased region" description="Low complexity" evidence="9">
    <location>
        <begin position="85"/>
        <end position="111"/>
    </location>
</feature>
<reference evidence="11 12" key="1">
    <citation type="submission" date="2023-09" db="EMBL/GenBank/DDBJ databases">
        <title>Pangenome analysis of Batrachochytrium dendrobatidis and related Chytrids.</title>
        <authorList>
            <person name="Yacoub M.N."/>
            <person name="Stajich J.E."/>
            <person name="James T.Y."/>
        </authorList>
    </citation>
    <scope>NUCLEOTIDE SEQUENCE [LARGE SCALE GENOMIC DNA]</scope>
    <source>
        <strain evidence="11 12">JEL0888</strain>
    </source>
</reference>
<accession>A0ABR4N4G3</accession>
<protein>
    <recommendedName>
        <fullName evidence="7">Kinesin-like protein</fullName>
    </recommendedName>
</protein>
<feature type="coiled-coil region" evidence="8">
    <location>
        <begin position="279"/>
        <end position="447"/>
    </location>
</feature>
<keyword evidence="8" id="KW-0175">Coiled coil</keyword>
<evidence type="ECO:0000256" key="2">
    <source>
        <dbReference type="ARBA" id="ARBA00022701"/>
    </source>
</evidence>
<dbReference type="CDD" id="cd01366">
    <property type="entry name" value="KISc_C_terminal"/>
    <property type="match status" value="1"/>
</dbReference>
<evidence type="ECO:0000256" key="1">
    <source>
        <dbReference type="ARBA" id="ARBA00010899"/>
    </source>
</evidence>
<dbReference type="Proteomes" id="UP001527925">
    <property type="component" value="Unassembled WGS sequence"/>
</dbReference>
<dbReference type="PRINTS" id="PR00380">
    <property type="entry name" value="KINESINHEAVY"/>
</dbReference>